<reference evidence="2" key="2">
    <citation type="submission" date="2025-09" db="UniProtKB">
        <authorList>
            <consortium name="Ensembl"/>
        </authorList>
    </citation>
    <scope>IDENTIFICATION</scope>
</reference>
<dbReference type="OMA" id="MEVGHEF"/>
<dbReference type="GeneTree" id="ENSGT01150000286916"/>
<dbReference type="SUPFAM" id="SSF56672">
    <property type="entry name" value="DNA/RNA polymerases"/>
    <property type="match status" value="1"/>
</dbReference>
<dbReference type="InterPro" id="IPR036691">
    <property type="entry name" value="Endo/exonu/phosph_ase_sf"/>
</dbReference>
<organism evidence="2 3">
    <name type="scientific">Podarcis muralis</name>
    <name type="common">Wall lizard</name>
    <name type="synonym">Lacerta muralis</name>
    <dbReference type="NCBI Taxonomy" id="64176"/>
    <lineage>
        <taxon>Eukaryota</taxon>
        <taxon>Metazoa</taxon>
        <taxon>Chordata</taxon>
        <taxon>Craniata</taxon>
        <taxon>Vertebrata</taxon>
        <taxon>Euteleostomi</taxon>
        <taxon>Lepidosauria</taxon>
        <taxon>Squamata</taxon>
        <taxon>Bifurcata</taxon>
        <taxon>Unidentata</taxon>
        <taxon>Episquamata</taxon>
        <taxon>Laterata</taxon>
        <taxon>Lacertibaenia</taxon>
        <taxon>Lacertidae</taxon>
        <taxon>Podarcis</taxon>
    </lineage>
</organism>
<name>A0A670K2G1_PODMU</name>
<dbReference type="SUPFAM" id="SSF56219">
    <property type="entry name" value="DNase I-like"/>
    <property type="match status" value="1"/>
</dbReference>
<reference evidence="2" key="1">
    <citation type="submission" date="2025-08" db="UniProtKB">
        <authorList>
            <consortium name="Ensembl"/>
        </authorList>
    </citation>
    <scope>IDENTIFICATION</scope>
</reference>
<dbReference type="Pfam" id="PF03372">
    <property type="entry name" value="Exo_endo_phos"/>
    <property type="match status" value="1"/>
</dbReference>
<evidence type="ECO:0000313" key="3">
    <source>
        <dbReference type="Proteomes" id="UP000472272"/>
    </source>
</evidence>
<dbReference type="InterPro" id="IPR005135">
    <property type="entry name" value="Endo/exonuclease/phosphatase"/>
</dbReference>
<dbReference type="AlphaFoldDB" id="A0A670K2G1"/>
<dbReference type="GO" id="GO:0003824">
    <property type="term" value="F:catalytic activity"/>
    <property type="evidence" value="ECO:0007669"/>
    <property type="project" value="InterPro"/>
</dbReference>
<keyword evidence="3" id="KW-1185">Reference proteome</keyword>
<dbReference type="Pfam" id="PF00078">
    <property type="entry name" value="RVT_1"/>
    <property type="match status" value="1"/>
</dbReference>
<sequence>MTLKLWNWNVNGMNDKKKRNRIEHMLKKKNLDIICLQETHVTKKHRRILINKRLGNEFISSDKEKKRGVVLYIKNKIESHQLFKDEEGRIIMVQIKWQGEKLIIVGIYSPNGNKTEFFKLLEEKLFEYMDQKIIIMGDMNGVVSIEMDRLRRTKNKEGKLPKTFFSMTKNCNLVDIWRLRHPLEKQFTYHSEPNQSMSRIDQIWVSNELTPRIQKIEIQAKVISDHNPIEMELKGFEERTFRWRLNDNIWDDQKFIEKAQKNLSNYFRDNMDKGRKMSVVWDASKAVMRGLFIQQNVWKRKNKGKKIKEILEQIMNKEQKLIKKPNNEKILQEIKILQTQFAMLINKEVEWNIKRLRQKNFEFANKSGKWLAWQAKRRKEQSTINKIEVDGEEITDPKEIRKRFLDFYRQLYRNKERNNKKKIERYLKEKMVRKIPTDQKEQLNAPICKEEVEEVIKELKRGKAPGPDGLTSSYYKEMRDTLTAPLVEVMNNILKEKDIPETWKEAFITIIPKQDSDLTQIKNYRPISLLNTDYKIFTGILAKRLKKILVKIIHKDQEGFLPGRQLRNNIRNIVNFIEYLSDRCDKPASLIFIDAEKAFDNVIWEFMLKNLEVMEVGHEFFNGIEAIYTEQKARLIINNIITEDIKISKGTRQGCPLSPLLFIVVLEVLLNAIRQNKQIKGVTLGTNEYKVKAFADDVVVTLEEPIESTKEILEEMEQFGKLAGFRLNKRKTKMIVKNMDQDKIELLKQQTEIEVVKKVKYLGIWLSDKNIDLYQHNYIPMWKGIKRDLEVWNRLKLSLWGRISMVKMMVLPKLLFLFQTIPIIKGTKILGEWQKAISRYVWEGKKPRIKFKLLTDAKERGGFALPDMRLYYEAACLCWLKEWVKLENKELLDLEGYNNRFGWHAYLWCDKKRVHKGFGNHIFRGALIEVWNRYKNILEPKVPHWLSPLEIMCVKTINMRGKWGTYGEMVTNEGGKWKMKSYDQVKALTYDWLSYFRINEMFKKELRERGYAEKESTFQKEIINSELKNLSKMYKIMLEWYTKDEEVKSVMVQWARDLGYNIQLEDWEKLWKENIKFTACTLLKENMMKMLYRWYLSPVKLGKMYKIDNKCWKCKHKEGTFFHQWWECKKVKSFWDEIYNELKKMLKYTFVKRPEAFLLGVIRKDIRRKDCQLFQYAVTAARIVLAQRWKQEEIPRVEEWRAKLIEYAELDKLTGKIRYTKDQKFIKDWEKFVCYLENNHDVNITLAGFKEAL</sequence>
<dbReference type="Ensembl" id="ENSPMRT00000032830.1">
    <property type="protein sequence ID" value="ENSPMRP00000030951.1"/>
    <property type="gene ID" value="ENSPMRG00000020056.1"/>
</dbReference>
<accession>A0A670K2G1</accession>
<evidence type="ECO:0000259" key="1">
    <source>
        <dbReference type="PROSITE" id="PS50878"/>
    </source>
</evidence>
<dbReference type="PANTHER" id="PTHR31635:SF196">
    <property type="entry name" value="REVERSE TRANSCRIPTASE DOMAIN-CONTAINING PROTEIN-RELATED"/>
    <property type="match status" value="1"/>
</dbReference>
<dbReference type="Proteomes" id="UP000472272">
    <property type="component" value="Unplaced"/>
</dbReference>
<dbReference type="PANTHER" id="PTHR31635">
    <property type="entry name" value="REVERSE TRANSCRIPTASE DOMAIN-CONTAINING PROTEIN-RELATED"/>
    <property type="match status" value="1"/>
</dbReference>
<evidence type="ECO:0000313" key="2">
    <source>
        <dbReference type="Ensembl" id="ENSPMRP00000030951.1"/>
    </source>
</evidence>
<dbReference type="PROSITE" id="PS50878">
    <property type="entry name" value="RT_POL"/>
    <property type="match status" value="1"/>
</dbReference>
<dbReference type="InterPro" id="IPR043502">
    <property type="entry name" value="DNA/RNA_pol_sf"/>
</dbReference>
<dbReference type="CDD" id="cd01650">
    <property type="entry name" value="RT_nLTR_like"/>
    <property type="match status" value="1"/>
</dbReference>
<feature type="domain" description="Reverse transcriptase" evidence="1">
    <location>
        <begin position="492"/>
        <end position="766"/>
    </location>
</feature>
<dbReference type="CDD" id="cd09076">
    <property type="entry name" value="L1-EN"/>
    <property type="match status" value="1"/>
</dbReference>
<proteinExistence type="predicted"/>
<dbReference type="InterPro" id="IPR000477">
    <property type="entry name" value="RT_dom"/>
</dbReference>
<dbReference type="Gene3D" id="3.60.10.10">
    <property type="entry name" value="Endonuclease/exonuclease/phosphatase"/>
    <property type="match status" value="1"/>
</dbReference>
<protein>
    <recommendedName>
        <fullName evidence="1">Reverse transcriptase domain-containing protein</fullName>
    </recommendedName>
</protein>